<dbReference type="NCBIfam" id="NF009945">
    <property type="entry name" value="PRK13409.1"/>
    <property type="match status" value="1"/>
</dbReference>
<dbReference type="PROSITE" id="PS00211">
    <property type="entry name" value="ABC_TRANSPORTER_1"/>
    <property type="match status" value="2"/>
</dbReference>
<proteinExistence type="predicted"/>
<gene>
    <name evidence="4" type="ORF">CHYS00102_LOCUS9762</name>
</gene>
<evidence type="ECO:0000256" key="1">
    <source>
        <dbReference type="ARBA" id="ARBA00022741"/>
    </source>
</evidence>
<accession>A0A7S1BD08</accession>
<dbReference type="PRINTS" id="PR01868">
    <property type="entry name" value="ABCEFAMILY"/>
</dbReference>
<evidence type="ECO:0000256" key="2">
    <source>
        <dbReference type="ARBA" id="ARBA00022840"/>
    </source>
</evidence>
<dbReference type="PROSITE" id="PS50893">
    <property type="entry name" value="ABC_TRANSPORTER_2"/>
    <property type="match status" value="2"/>
</dbReference>
<dbReference type="InterPro" id="IPR013283">
    <property type="entry name" value="RLI1"/>
</dbReference>
<dbReference type="Pfam" id="PF00005">
    <property type="entry name" value="ABC_tran"/>
    <property type="match status" value="2"/>
</dbReference>
<protein>
    <recommendedName>
        <fullName evidence="3">ABC transporter domain-containing protein</fullName>
    </recommendedName>
</protein>
<dbReference type="PANTHER" id="PTHR19248">
    <property type="entry name" value="ATP-BINDING TRANSPORT PROTEIN-RELATED"/>
    <property type="match status" value="1"/>
</dbReference>
<sequence length="647" mass="71924">MAFAYLKRHARACGRDCIQVSKKLIVVSELACAVCVTRCKQCPGDAVSVVKLPANLTTDTTHRYGPNSFKIHGLPVPRPGHVLGLLGTNGTGKSTALSILLGRIKPNLGRTAPPAPDWADIVKYYRGSDLQNYFSGLLENKLRVVIKPQLEASFARRLKGKNVRELMKMRDERKIMDKVVKELELGNVLDREVTQLSGGELQRFAVGCTLCRDADVYMFDEATSFLDVKQRLRVTEKIRDLVHNKDDWPGGEMEAGRKYVIVVEHDLAILDYMSDYVQCLYGASGAYGVVTGRARVRNGINQFLAGYIASENMRFRANELTFKVKSTDFVIGKDDVEEGESVDPAKSASEKLGLIQYPHMSKSFTKEVDGKVKPSFTLKIEPGNFRDREVICLMGENGTGKTTFMELLAGRSKEQRGKEATIGSYAAAEIENGVNPSLSALGVAYKMQTASPKMRKFTGTVQEIMERDINAALGDRLFRLLVIKALNVDALADLRVQSLSGGEMQRLAIVLCLGTPARIYLIDEPSAGLDCEQRVIAAKVMKRWIINHLGRTIFLVEHDFLMATAMADRVIVYTGTPGVECTASAPMSVAEGFNSFLKNLNVTFRRDPINYRPRINKPGSRKDQLQKKAGEYYLFDVDEEEDDFDDL</sequence>
<keyword evidence="1" id="KW-0547">Nucleotide-binding</keyword>
<dbReference type="Gene3D" id="3.40.50.300">
    <property type="entry name" value="P-loop containing nucleotide triphosphate hydrolases"/>
    <property type="match status" value="2"/>
</dbReference>
<keyword evidence="2" id="KW-0067">ATP-binding</keyword>
<dbReference type="InterPro" id="IPR017871">
    <property type="entry name" value="ABC_transporter-like_CS"/>
</dbReference>
<dbReference type="AlphaFoldDB" id="A0A7S1BD08"/>
<feature type="domain" description="ABC transporter" evidence="3">
    <location>
        <begin position="355"/>
        <end position="600"/>
    </location>
</feature>
<dbReference type="GO" id="GO:0016887">
    <property type="term" value="F:ATP hydrolysis activity"/>
    <property type="evidence" value="ECO:0007669"/>
    <property type="project" value="InterPro"/>
</dbReference>
<organism evidence="4">
    <name type="scientific">Corethron hystrix</name>
    <dbReference type="NCBI Taxonomy" id="216773"/>
    <lineage>
        <taxon>Eukaryota</taxon>
        <taxon>Sar</taxon>
        <taxon>Stramenopiles</taxon>
        <taxon>Ochrophyta</taxon>
        <taxon>Bacillariophyta</taxon>
        <taxon>Coscinodiscophyceae</taxon>
        <taxon>Corethrophycidae</taxon>
        <taxon>Corethrales</taxon>
        <taxon>Corethraceae</taxon>
        <taxon>Corethron</taxon>
    </lineage>
</organism>
<dbReference type="GO" id="GO:0005524">
    <property type="term" value="F:ATP binding"/>
    <property type="evidence" value="ECO:0007669"/>
    <property type="project" value="UniProtKB-KW"/>
</dbReference>
<reference evidence="4" key="1">
    <citation type="submission" date="2021-01" db="EMBL/GenBank/DDBJ databases">
        <authorList>
            <person name="Corre E."/>
            <person name="Pelletier E."/>
            <person name="Niang G."/>
            <person name="Scheremetjew M."/>
            <person name="Finn R."/>
            <person name="Kale V."/>
            <person name="Holt S."/>
            <person name="Cochrane G."/>
            <person name="Meng A."/>
            <person name="Brown T."/>
            <person name="Cohen L."/>
        </authorList>
    </citation>
    <scope>NUCLEOTIDE SEQUENCE</scope>
    <source>
        <strain evidence="4">308</strain>
    </source>
</reference>
<dbReference type="InterPro" id="IPR027417">
    <property type="entry name" value="P-loop_NTPase"/>
</dbReference>
<dbReference type="SUPFAM" id="SSF52540">
    <property type="entry name" value="P-loop containing nucleoside triphosphate hydrolases"/>
    <property type="match status" value="2"/>
</dbReference>
<name>A0A7S1BD08_9STRA</name>
<evidence type="ECO:0000259" key="3">
    <source>
        <dbReference type="PROSITE" id="PS50893"/>
    </source>
</evidence>
<dbReference type="EMBL" id="HBFR01013439">
    <property type="protein sequence ID" value="CAD8882567.1"/>
    <property type="molecule type" value="Transcribed_RNA"/>
</dbReference>
<dbReference type="SMART" id="SM00382">
    <property type="entry name" value="AAA"/>
    <property type="match status" value="2"/>
</dbReference>
<feature type="domain" description="ABC transporter" evidence="3">
    <location>
        <begin position="56"/>
        <end position="308"/>
    </location>
</feature>
<dbReference type="InterPro" id="IPR003439">
    <property type="entry name" value="ABC_transporter-like_ATP-bd"/>
</dbReference>
<dbReference type="InterPro" id="IPR003593">
    <property type="entry name" value="AAA+_ATPase"/>
</dbReference>
<evidence type="ECO:0000313" key="4">
    <source>
        <dbReference type="EMBL" id="CAD8882567.1"/>
    </source>
</evidence>